<gene>
    <name evidence="13" type="ORF">C7M61_003691</name>
</gene>
<dbReference type="GO" id="GO:0000407">
    <property type="term" value="C:phagophore assembly site"/>
    <property type="evidence" value="ECO:0007669"/>
    <property type="project" value="TreeGrafter"/>
</dbReference>
<dbReference type="SMART" id="SM00312">
    <property type="entry name" value="PX"/>
    <property type="match status" value="1"/>
</dbReference>
<dbReference type="InterPro" id="IPR001683">
    <property type="entry name" value="PX_dom"/>
</dbReference>
<feature type="compositionally biased region" description="Basic and acidic residues" evidence="11">
    <location>
        <begin position="11"/>
        <end position="37"/>
    </location>
</feature>
<evidence type="ECO:0000256" key="8">
    <source>
        <dbReference type="ARBA" id="ARBA00040748"/>
    </source>
</evidence>
<keyword evidence="10" id="KW-0175">Coiled coil</keyword>
<dbReference type="STRING" id="418784.A0A2P7YLH6"/>
<sequence>MASEDPFTSIKWDREDESKHRQDLRDQDIPEEGHDGSDNEDPSQLALEQDHPVETSTIALSEPKAPEEEPKDSEDPAPRDSTAEALALDTASGPSSPSNTTDVPETTPQANITSAIPTEDELKQDELRQQEFSENFEKYTIDLRVSHPISDRDANAKQYISYLITTTTDHPLVTKLSSVKPEKDELSVTVKIRRRYGDFRFLHNCLINDFPQSLVPPLPPKLNFKYLTGDTFSTAFVHKRLHSLDTFIRFICQHRYLSQLSVFHYFISDSSEWSTFTKNLSVSKNSAPEEAESGGFLGKVVNEDLLTETVMNYFTSSKHKRETNKDILEISDKLKKLYENLIKLDKIFSKLNRKHSDLKLDYEQFSLQINKLATIQNVTTQANENLKVDPNLSLNSIPSENPVFQNNFKVFSDSLLFFSEHWSSLHRYVDESFLVSLKDCAKYIIRFTELIELQHNKKIDLQVLQDYLAKARADLASLGGHTGGNHGPGPTPVMVSQQRGIVNNTTQLIKDTISTSATPHIGSTHSDSKKQKLQQRVNQLESEIKSQTQLVNHLTNRIINEEYPNWDRFNKRLLKKSMVDLCDQEIDFYKKLVDNWGDVESKLIDRLEELS</sequence>
<comment type="subcellular location">
    <subcellularLocation>
        <location evidence="2">Cytoplasm</location>
    </subcellularLocation>
    <subcellularLocation>
        <location evidence="1">Endomembrane system</location>
        <topology evidence="1">Peripheral membrane protein</topology>
    </subcellularLocation>
</comment>
<protein>
    <recommendedName>
        <fullName evidence="8">Sorting nexin-4</fullName>
    </recommendedName>
    <alternativeName>
        <fullName evidence="9">Autophagy-related protein 24</fullName>
    </alternativeName>
</protein>
<comment type="caution">
    <text evidence="13">The sequence shown here is derived from an EMBL/GenBank/DDBJ whole genome shotgun (WGS) entry which is preliminary data.</text>
</comment>
<dbReference type="GO" id="GO:0035091">
    <property type="term" value="F:phosphatidylinositol binding"/>
    <property type="evidence" value="ECO:0007669"/>
    <property type="project" value="InterPro"/>
</dbReference>
<comment type="similarity">
    <text evidence="3">Belongs to the sorting nexin family.</text>
</comment>
<evidence type="ECO:0000256" key="10">
    <source>
        <dbReference type="SAM" id="Coils"/>
    </source>
</evidence>
<dbReference type="Gene3D" id="3.30.1520.10">
    <property type="entry name" value="Phox-like domain"/>
    <property type="match status" value="1"/>
</dbReference>
<feature type="coiled-coil region" evidence="10">
    <location>
        <begin position="523"/>
        <end position="557"/>
    </location>
</feature>
<dbReference type="PANTHER" id="PTHR45949:SF2">
    <property type="entry name" value="SORTING NEXIN-4"/>
    <property type="match status" value="1"/>
</dbReference>
<evidence type="ECO:0000256" key="9">
    <source>
        <dbReference type="ARBA" id="ARBA00041273"/>
    </source>
</evidence>
<dbReference type="InterPro" id="IPR027267">
    <property type="entry name" value="AH/BAR_dom_sf"/>
</dbReference>
<name>A0A2P7YLH6_9ASCO</name>
<dbReference type="AlphaFoldDB" id="A0A2P7YLH6"/>
<dbReference type="OrthoDB" id="205639at2759"/>
<dbReference type="Proteomes" id="UP000241107">
    <property type="component" value="Unassembled WGS sequence"/>
</dbReference>
<dbReference type="VEuPathDB" id="FungiDB:C7M61_003691"/>
<dbReference type="GO" id="GO:0000422">
    <property type="term" value="P:autophagy of mitochondrion"/>
    <property type="evidence" value="ECO:0007669"/>
    <property type="project" value="TreeGrafter"/>
</dbReference>
<keyword evidence="6" id="KW-0446">Lipid-binding</keyword>
<evidence type="ECO:0000256" key="1">
    <source>
        <dbReference type="ARBA" id="ARBA00004184"/>
    </source>
</evidence>
<dbReference type="GO" id="GO:0034727">
    <property type="term" value="P:piecemeal microautophagy of the nucleus"/>
    <property type="evidence" value="ECO:0007669"/>
    <property type="project" value="TreeGrafter"/>
</dbReference>
<feature type="region of interest" description="Disordered" evidence="11">
    <location>
        <begin position="1"/>
        <end position="122"/>
    </location>
</feature>
<dbReference type="SUPFAM" id="SSF64268">
    <property type="entry name" value="PX domain"/>
    <property type="match status" value="1"/>
</dbReference>
<evidence type="ECO:0000256" key="6">
    <source>
        <dbReference type="ARBA" id="ARBA00023121"/>
    </source>
</evidence>
<evidence type="ECO:0000256" key="7">
    <source>
        <dbReference type="ARBA" id="ARBA00023136"/>
    </source>
</evidence>
<keyword evidence="7" id="KW-0472">Membrane</keyword>
<proteinExistence type="inferred from homology"/>
<dbReference type="PANTHER" id="PTHR45949">
    <property type="entry name" value="SORTING NEXIN-4"/>
    <property type="match status" value="1"/>
</dbReference>
<accession>A0A2P7YLH6</accession>
<feature type="compositionally biased region" description="Basic and acidic residues" evidence="11">
    <location>
        <begin position="64"/>
        <end position="82"/>
    </location>
</feature>
<dbReference type="GO" id="GO:0061709">
    <property type="term" value="P:reticulophagy"/>
    <property type="evidence" value="ECO:0007669"/>
    <property type="project" value="TreeGrafter"/>
</dbReference>
<feature type="compositionally biased region" description="Polar residues" evidence="11">
    <location>
        <begin position="92"/>
        <end position="116"/>
    </location>
</feature>
<evidence type="ECO:0000313" key="13">
    <source>
        <dbReference type="EMBL" id="PSK36827.1"/>
    </source>
</evidence>
<reference evidence="13 14" key="1">
    <citation type="submission" date="2018-03" db="EMBL/GenBank/DDBJ databases">
        <title>Candida pseudohaemulonii genome assembly and annotation.</title>
        <authorList>
            <person name="Munoz J.F."/>
            <person name="Gade L.G."/>
            <person name="Chow N.A."/>
            <person name="Litvintseva A.P."/>
            <person name="Loparev V.N."/>
            <person name="Cuomo C.A."/>
        </authorList>
    </citation>
    <scope>NUCLEOTIDE SEQUENCE [LARGE SCALE GENOMIC DNA]</scope>
    <source>
        <strain evidence="13 14">B12108</strain>
    </source>
</reference>
<evidence type="ECO:0000256" key="5">
    <source>
        <dbReference type="ARBA" id="ARBA00022490"/>
    </source>
</evidence>
<dbReference type="GO" id="GO:0032456">
    <property type="term" value="P:endocytic recycling"/>
    <property type="evidence" value="ECO:0007669"/>
    <property type="project" value="TreeGrafter"/>
</dbReference>
<feature type="domain" description="PX" evidence="12">
    <location>
        <begin position="140"/>
        <end position="273"/>
    </location>
</feature>
<dbReference type="GO" id="GO:0015031">
    <property type="term" value="P:protein transport"/>
    <property type="evidence" value="ECO:0007669"/>
    <property type="project" value="TreeGrafter"/>
</dbReference>
<organism evidence="13 14">
    <name type="scientific">Candidozyma pseudohaemuli</name>
    <dbReference type="NCBI Taxonomy" id="418784"/>
    <lineage>
        <taxon>Eukaryota</taxon>
        <taxon>Fungi</taxon>
        <taxon>Dikarya</taxon>
        <taxon>Ascomycota</taxon>
        <taxon>Saccharomycotina</taxon>
        <taxon>Pichiomycetes</taxon>
        <taxon>Metschnikowiaceae</taxon>
        <taxon>Candidozyma</taxon>
    </lineage>
</organism>
<dbReference type="RefSeq" id="XP_024712700.1">
    <property type="nucleotide sequence ID" value="XM_024859026.1"/>
</dbReference>
<evidence type="ECO:0000256" key="4">
    <source>
        <dbReference type="ARBA" id="ARBA00022448"/>
    </source>
</evidence>
<dbReference type="Gene3D" id="1.20.1270.60">
    <property type="entry name" value="Arfaptin homology (AH) domain/BAR domain"/>
    <property type="match status" value="1"/>
</dbReference>
<evidence type="ECO:0000313" key="14">
    <source>
        <dbReference type="Proteomes" id="UP000241107"/>
    </source>
</evidence>
<evidence type="ECO:0000256" key="2">
    <source>
        <dbReference type="ARBA" id="ARBA00004496"/>
    </source>
</evidence>
<dbReference type="GO" id="GO:0005769">
    <property type="term" value="C:early endosome"/>
    <property type="evidence" value="ECO:0007669"/>
    <property type="project" value="TreeGrafter"/>
</dbReference>
<keyword evidence="4" id="KW-0813">Transport</keyword>
<dbReference type="GeneID" id="36567079"/>
<evidence type="ECO:0000256" key="3">
    <source>
        <dbReference type="ARBA" id="ARBA00010883"/>
    </source>
</evidence>
<dbReference type="Pfam" id="PF00787">
    <property type="entry name" value="PX"/>
    <property type="match status" value="1"/>
</dbReference>
<evidence type="ECO:0000259" key="12">
    <source>
        <dbReference type="PROSITE" id="PS50195"/>
    </source>
</evidence>
<evidence type="ECO:0000256" key="11">
    <source>
        <dbReference type="SAM" id="MobiDB-lite"/>
    </source>
</evidence>
<dbReference type="InterPro" id="IPR036871">
    <property type="entry name" value="PX_dom_sf"/>
</dbReference>
<keyword evidence="14" id="KW-1185">Reference proteome</keyword>
<dbReference type="PROSITE" id="PS50195">
    <property type="entry name" value="PX"/>
    <property type="match status" value="1"/>
</dbReference>
<dbReference type="EMBL" id="PYFQ01000010">
    <property type="protein sequence ID" value="PSK36827.1"/>
    <property type="molecule type" value="Genomic_DNA"/>
</dbReference>
<keyword evidence="5" id="KW-0963">Cytoplasm</keyword>